<dbReference type="PANTHER" id="PTHR30569:SF0">
    <property type="entry name" value="CYTOSINE PERMEASE"/>
    <property type="match status" value="1"/>
</dbReference>
<dbReference type="STRING" id="1798384.A3D03_00455"/>
<feature type="transmembrane region" description="Helical" evidence="6">
    <location>
        <begin position="44"/>
        <end position="68"/>
    </location>
</feature>
<dbReference type="Pfam" id="PF02133">
    <property type="entry name" value="Transp_cyt_pur"/>
    <property type="match status" value="1"/>
</dbReference>
<feature type="transmembrane region" description="Helical" evidence="6">
    <location>
        <begin position="366"/>
        <end position="385"/>
    </location>
</feature>
<feature type="transmembrane region" description="Helical" evidence="6">
    <location>
        <begin position="168"/>
        <end position="189"/>
    </location>
</feature>
<feature type="transmembrane region" description="Helical" evidence="6">
    <location>
        <begin position="293"/>
        <end position="326"/>
    </location>
</feature>
<feature type="transmembrane region" description="Helical" evidence="6">
    <location>
        <begin position="137"/>
        <end position="156"/>
    </location>
</feature>
<sequence length="462" mass="51928">MEYSAFEKVPQKDRSYSFKDQFVVWFSSCSLPAAWYYGALMAGWQGIGGALILIFIVNTLSLLPWAYLGEIAAKSGASSMAIVRPAFGIKGSVVPSIFYLVMGIGWAVVNVFLGAIALSFIFKLWLGWPSYLDANNLIYMTGYIFMVCLLQGYFAVSGHQILKKLQWIATVFFILLGMYQTYVVFSHWGVGALLSWRPDKILTAAVGPFNYRITFALLVDLLIAYNWTWEFIGDFSRFAKDKKAGTWGPFWGANIAQYWWFLVGALAVVYLSVTTGQYSPLLADPSSTTVSLGLGWLAAIIVLLATITTNAANIYASALGFSNILIEKKASFDSLLKFSAWLVVPLSLIPLFSASFVGFYIFFLDFVGAIVVPLWTITLVDYFIIHKRNYTDDMFEKKKGRYWYQNGWNREAVASLLAGTIIYWLFAYVFINIRESVTATIPTIILVTIIYFKLKHNNVPKI</sequence>
<keyword evidence="5 6" id="KW-0472">Membrane</keyword>
<comment type="similarity">
    <text evidence="2">Belongs to the purine-cytosine permease (2.A.39) family.</text>
</comment>
<feature type="transmembrane region" description="Helical" evidence="6">
    <location>
        <begin position="412"/>
        <end position="431"/>
    </location>
</feature>
<feature type="transmembrane region" description="Helical" evidence="6">
    <location>
        <begin position="250"/>
        <end position="273"/>
    </location>
</feature>
<comment type="caution">
    <text evidence="7">The sequence shown here is derived from an EMBL/GenBank/DDBJ whole genome shotgun (WGS) entry which is preliminary data.</text>
</comment>
<evidence type="ECO:0000256" key="1">
    <source>
        <dbReference type="ARBA" id="ARBA00004141"/>
    </source>
</evidence>
<gene>
    <name evidence="7" type="ORF">A3D03_00455</name>
</gene>
<feature type="transmembrane region" description="Helical" evidence="6">
    <location>
        <begin position="209"/>
        <end position="229"/>
    </location>
</feature>
<dbReference type="InterPro" id="IPR030191">
    <property type="entry name" value="CodB"/>
</dbReference>
<evidence type="ECO:0008006" key="9">
    <source>
        <dbReference type="Google" id="ProtNLM"/>
    </source>
</evidence>
<evidence type="ECO:0000313" key="8">
    <source>
        <dbReference type="Proteomes" id="UP000177092"/>
    </source>
</evidence>
<dbReference type="Proteomes" id="UP000177092">
    <property type="component" value="Unassembled WGS sequence"/>
</dbReference>
<dbReference type="Gene3D" id="1.10.4160.10">
    <property type="entry name" value="Hydantoin permease"/>
    <property type="match status" value="1"/>
</dbReference>
<name>A0A1F6ABD7_9BACT</name>
<evidence type="ECO:0000313" key="7">
    <source>
        <dbReference type="EMBL" id="OGG22021.1"/>
    </source>
</evidence>
<dbReference type="PANTHER" id="PTHR30569">
    <property type="entry name" value="CYTOSINE TRANSPORTER CODB"/>
    <property type="match status" value="1"/>
</dbReference>
<comment type="subcellular location">
    <subcellularLocation>
        <location evidence="1">Membrane</location>
        <topology evidence="1">Multi-pass membrane protein</topology>
    </subcellularLocation>
</comment>
<reference evidence="7 8" key="1">
    <citation type="journal article" date="2016" name="Nat. Commun.">
        <title>Thousands of microbial genomes shed light on interconnected biogeochemical processes in an aquifer system.</title>
        <authorList>
            <person name="Anantharaman K."/>
            <person name="Brown C.T."/>
            <person name="Hug L.A."/>
            <person name="Sharon I."/>
            <person name="Castelle C.J."/>
            <person name="Probst A.J."/>
            <person name="Thomas B.C."/>
            <person name="Singh A."/>
            <person name="Wilkins M.J."/>
            <person name="Karaoz U."/>
            <person name="Brodie E.L."/>
            <person name="Williams K.H."/>
            <person name="Hubbard S.S."/>
            <person name="Banfield J.F."/>
        </authorList>
    </citation>
    <scope>NUCLEOTIDE SEQUENCE [LARGE SCALE GENOMIC DNA]</scope>
</reference>
<feature type="transmembrane region" description="Helical" evidence="6">
    <location>
        <begin position="21"/>
        <end position="38"/>
    </location>
</feature>
<dbReference type="EMBL" id="MFJN01000011">
    <property type="protein sequence ID" value="OGG22021.1"/>
    <property type="molecule type" value="Genomic_DNA"/>
</dbReference>
<evidence type="ECO:0000256" key="3">
    <source>
        <dbReference type="ARBA" id="ARBA00022692"/>
    </source>
</evidence>
<keyword evidence="4 6" id="KW-1133">Transmembrane helix</keyword>
<dbReference type="InterPro" id="IPR001248">
    <property type="entry name" value="Pur-cyt_permease"/>
</dbReference>
<evidence type="ECO:0000256" key="2">
    <source>
        <dbReference type="ARBA" id="ARBA00008974"/>
    </source>
</evidence>
<evidence type="ECO:0000256" key="4">
    <source>
        <dbReference type="ARBA" id="ARBA00022989"/>
    </source>
</evidence>
<dbReference type="GO" id="GO:0015209">
    <property type="term" value="F:cytosine transmembrane transporter activity"/>
    <property type="evidence" value="ECO:0007669"/>
    <property type="project" value="InterPro"/>
</dbReference>
<dbReference type="AlphaFoldDB" id="A0A1F6ABD7"/>
<keyword evidence="3 6" id="KW-0812">Transmembrane</keyword>
<evidence type="ECO:0000256" key="5">
    <source>
        <dbReference type="ARBA" id="ARBA00023136"/>
    </source>
</evidence>
<dbReference type="GO" id="GO:0005886">
    <property type="term" value="C:plasma membrane"/>
    <property type="evidence" value="ECO:0007669"/>
    <property type="project" value="TreeGrafter"/>
</dbReference>
<feature type="transmembrane region" description="Helical" evidence="6">
    <location>
        <begin position="338"/>
        <end position="360"/>
    </location>
</feature>
<feature type="transmembrane region" description="Helical" evidence="6">
    <location>
        <begin position="97"/>
        <end position="125"/>
    </location>
</feature>
<organism evidence="7 8">
    <name type="scientific">Candidatus Gottesmanbacteria bacterium RIFCSPHIGHO2_02_FULL_40_13</name>
    <dbReference type="NCBI Taxonomy" id="1798384"/>
    <lineage>
        <taxon>Bacteria</taxon>
        <taxon>Candidatus Gottesmaniibacteriota</taxon>
    </lineage>
</organism>
<accession>A0A1F6ABD7</accession>
<evidence type="ECO:0000256" key="6">
    <source>
        <dbReference type="SAM" id="Phobius"/>
    </source>
</evidence>
<feature type="transmembrane region" description="Helical" evidence="6">
    <location>
        <begin position="437"/>
        <end position="454"/>
    </location>
</feature>
<proteinExistence type="inferred from homology"/>
<protein>
    <recommendedName>
        <fullName evidence="9">Cytosine permease</fullName>
    </recommendedName>
</protein>